<dbReference type="Gene3D" id="3.40.50.1970">
    <property type="match status" value="1"/>
</dbReference>
<feature type="domain" description="Fe-containing alcohol dehydrogenase-like C-terminal" evidence="3">
    <location>
        <begin position="191"/>
        <end position="410"/>
    </location>
</feature>
<reference evidence="4 5" key="2">
    <citation type="submission" date="2023-06" db="EMBL/GenBank/DDBJ databases">
        <title>Identification and characterization of horizontal gene transfer across gut microbiota members of farm animals based on homology search.</title>
        <authorList>
            <person name="Schwarzerova J."/>
            <person name="Nykrynova M."/>
            <person name="Jureckova K."/>
            <person name="Cejkova D."/>
            <person name="Rychlik I."/>
        </authorList>
    </citation>
    <scope>NUCLEOTIDE SEQUENCE [LARGE SCALE GENOMIC DNA]</scope>
    <source>
        <strain evidence="4 5">153_Feed</strain>
    </source>
</reference>
<evidence type="ECO:0000313" key="5">
    <source>
        <dbReference type="Proteomes" id="UP001529256"/>
    </source>
</evidence>
<dbReference type="Pfam" id="PF00465">
    <property type="entry name" value="Fe-ADH"/>
    <property type="match status" value="1"/>
</dbReference>
<dbReference type="RefSeq" id="WP_289511604.1">
    <property type="nucleotide sequence ID" value="NZ_JAUDEA010000011.1"/>
</dbReference>
<dbReference type="Gene3D" id="1.20.1090.10">
    <property type="entry name" value="Dehydroquinate synthase-like - alpha domain"/>
    <property type="match status" value="1"/>
</dbReference>
<feature type="domain" description="Alcohol dehydrogenase iron-type/glycerol dehydrogenase GldA" evidence="2">
    <location>
        <begin position="9"/>
        <end position="180"/>
    </location>
</feature>
<organism evidence="4 5">
    <name type="scientific">Thermophilibacter provencensis</name>
    <dbReference type="NCBI Taxonomy" id="1852386"/>
    <lineage>
        <taxon>Bacteria</taxon>
        <taxon>Bacillati</taxon>
        <taxon>Actinomycetota</taxon>
        <taxon>Coriobacteriia</taxon>
        <taxon>Coriobacteriales</taxon>
        <taxon>Atopobiaceae</taxon>
        <taxon>Thermophilibacter</taxon>
    </lineage>
</organism>
<proteinExistence type="predicted"/>
<evidence type="ECO:0000256" key="1">
    <source>
        <dbReference type="ARBA" id="ARBA00023002"/>
    </source>
</evidence>
<dbReference type="PROSITE" id="PS00913">
    <property type="entry name" value="ADH_IRON_1"/>
    <property type="match status" value="1"/>
</dbReference>
<dbReference type="InterPro" id="IPR001670">
    <property type="entry name" value="ADH_Fe/GldA"/>
</dbReference>
<dbReference type="InterPro" id="IPR056798">
    <property type="entry name" value="ADH_Fe_C"/>
</dbReference>
<keyword evidence="5" id="KW-1185">Reference proteome</keyword>
<dbReference type="EMBL" id="JAUDEA010000011">
    <property type="protein sequence ID" value="MDM8271527.1"/>
    <property type="molecule type" value="Genomic_DNA"/>
</dbReference>
<dbReference type="Proteomes" id="UP001529256">
    <property type="component" value="Unassembled WGS sequence"/>
</dbReference>
<dbReference type="InterPro" id="IPR044731">
    <property type="entry name" value="BDH-like"/>
</dbReference>
<sequence>MNDFTFFSPTKFVFGRGVCDSTGTELAALGFSHALVVYGEGSVVRTGTLGRVLASLDAAGVAHTELSGVRPNPEVGLVRTGIEQARGCGADVILGVGGGSVIDTAKAISVGVPYDGDVWDLFSGLATPTAEGKPPIACVLTIPAAGSEASASCVLSNDELELKRGLSSELHRPVVAIMDPKLTFTLPAYQTAAGVTDMIAHIMERYFSSVGPVSVTDGIACGLIRSLIKEAPRALANPTDYDARANIMWAGTLAHNDLAGLGRSATPGGRAGGWESHALEHELSAHDARITHGAGLAVIFPAWMRYVWQEHPERFLSFGRDVFGIEPVDAEADGVDVSPEEAVRDAVLATVDELQGFFVSLGMPRTLGELGVSSEQIPALLETLEKNKGPVFGEFRRLTMEDARAIYESAL</sequence>
<dbReference type="PANTHER" id="PTHR43633:SF1">
    <property type="entry name" value="ALCOHOL DEHYDROGENASE YQHD"/>
    <property type="match status" value="1"/>
</dbReference>
<evidence type="ECO:0000313" key="4">
    <source>
        <dbReference type="EMBL" id="MDM8271527.1"/>
    </source>
</evidence>
<dbReference type="SUPFAM" id="SSF56796">
    <property type="entry name" value="Dehydroquinate synthase-like"/>
    <property type="match status" value="1"/>
</dbReference>
<dbReference type="GO" id="GO:0016491">
    <property type="term" value="F:oxidoreductase activity"/>
    <property type="evidence" value="ECO:0007669"/>
    <property type="project" value="UniProtKB-KW"/>
</dbReference>
<accession>A0ABT7V4J3</accession>
<name>A0ABT7V4J3_9ACTN</name>
<dbReference type="Pfam" id="PF25137">
    <property type="entry name" value="ADH_Fe_C"/>
    <property type="match status" value="1"/>
</dbReference>
<reference evidence="5" key="1">
    <citation type="submission" date="2023-06" db="EMBL/GenBank/DDBJ databases">
        <title>Identification and characterization of horizontal gene transfer across gut microbiota members of farm animals based on homology search.</title>
        <authorList>
            <person name="Zeman M."/>
            <person name="Kubasova T."/>
            <person name="Jahodarova E."/>
            <person name="Nykrynova M."/>
            <person name="Rychlik I."/>
        </authorList>
    </citation>
    <scope>NUCLEOTIDE SEQUENCE [LARGE SCALE GENOMIC DNA]</scope>
    <source>
        <strain evidence="5">153_Feed</strain>
    </source>
</reference>
<gene>
    <name evidence="4" type="ORF">QUW25_07575</name>
</gene>
<dbReference type="CDD" id="cd08187">
    <property type="entry name" value="BDH"/>
    <property type="match status" value="1"/>
</dbReference>
<dbReference type="EC" id="1.1.1.-" evidence="4"/>
<protein>
    <submittedName>
        <fullName evidence="4">Iron-containing alcohol dehydrogenase</fullName>
        <ecNumber evidence="4">1.1.1.-</ecNumber>
    </submittedName>
</protein>
<keyword evidence="1 4" id="KW-0560">Oxidoreductase</keyword>
<comment type="caution">
    <text evidence="4">The sequence shown here is derived from an EMBL/GenBank/DDBJ whole genome shotgun (WGS) entry which is preliminary data.</text>
</comment>
<dbReference type="InterPro" id="IPR018211">
    <property type="entry name" value="ADH_Fe_CS"/>
</dbReference>
<dbReference type="PANTHER" id="PTHR43633">
    <property type="entry name" value="ALCOHOL DEHYDROGENASE YQHD"/>
    <property type="match status" value="1"/>
</dbReference>
<evidence type="ECO:0000259" key="2">
    <source>
        <dbReference type="Pfam" id="PF00465"/>
    </source>
</evidence>
<evidence type="ECO:0000259" key="3">
    <source>
        <dbReference type="Pfam" id="PF25137"/>
    </source>
</evidence>